<dbReference type="OrthoDB" id="700091at2"/>
<reference evidence="1 2" key="1">
    <citation type="submission" date="2018-11" db="EMBL/GenBank/DDBJ databases">
        <title>Flavobacterium sp. nov., YIM 102796 draft genome.</title>
        <authorList>
            <person name="Li G."/>
            <person name="Jiang Y."/>
        </authorList>
    </citation>
    <scope>NUCLEOTIDE SEQUENCE [LARGE SCALE GENOMIC DNA]</scope>
    <source>
        <strain evidence="1 2">YIM 102796</strain>
    </source>
</reference>
<name>A0A3P1ASR4_9FLAO</name>
<evidence type="ECO:0000313" key="2">
    <source>
        <dbReference type="Proteomes" id="UP000268372"/>
    </source>
</evidence>
<organism evidence="1 2">
    <name type="scientific">Paenimyroides viscosum</name>
    <dbReference type="NCBI Taxonomy" id="2488729"/>
    <lineage>
        <taxon>Bacteria</taxon>
        <taxon>Pseudomonadati</taxon>
        <taxon>Bacteroidota</taxon>
        <taxon>Flavobacteriia</taxon>
        <taxon>Flavobacteriales</taxon>
        <taxon>Flavobacteriaceae</taxon>
        <taxon>Paenimyroides</taxon>
    </lineage>
</organism>
<proteinExistence type="predicted"/>
<sequence length="219" mass="25946">MANKSFAIGYYEKEDREVAAVPMIHVNKPEFYEMTKRKIDSLRSDGYQVFYESIDSKVTDSLQLDLLMRKFRQVTGFALMDYMDSENESFKSLQKAKYVSQAEVDYGVNYKTDHHADLYLEQMIELFEKRFGKIILNDCDSTTLLGKKYKCSKVDESKEYYILNRIRDHYLLDKIEKSSARKIVVVFGRIHIMDLHSKIQKLGWSHQREKTERITNFIK</sequence>
<keyword evidence="2" id="KW-1185">Reference proteome</keyword>
<dbReference type="Proteomes" id="UP000268372">
    <property type="component" value="Unassembled WGS sequence"/>
</dbReference>
<dbReference type="RefSeq" id="WP_124900142.1">
    <property type="nucleotide sequence ID" value="NZ_RQTJ01000032.1"/>
</dbReference>
<gene>
    <name evidence="1" type="ORF">EG242_12190</name>
</gene>
<protein>
    <recommendedName>
        <fullName evidence="3">TraB/GumN family protein</fullName>
    </recommendedName>
</protein>
<accession>A0A3P1ASR4</accession>
<evidence type="ECO:0008006" key="3">
    <source>
        <dbReference type="Google" id="ProtNLM"/>
    </source>
</evidence>
<dbReference type="EMBL" id="RQTJ01000032">
    <property type="protein sequence ID" value="RRA92026.1"/>
    <property type="molecule type" value="Genomic_DNA"/>
</dbReference>
<comment type="caution">
    <text evidence="1">The sequence shown here is derived from an EMBL/GenBank/DDBJ whole genome shotgun (WGS) entry which is preliminary data.</text>
</comment>
<dbReference type="AlphaFoldDB" id="A0A3P1ASR4"/>
<evidence type="ECO:0000313" key="1">
    <source>
        <dbReference type="EMBL" id="RRA92026.1"/>
    </source>
</evidence>